<feature type="compositionally biased region" description="Low complexity" evidence="1">
    <location>
        <begin position="784"/>
        <end position="796"/>
    </location>
</feature>
<name>A0A5J4VUB1_9EUKA</name>
<dbReference type="AlphaFoldDB" id="A0A5J4VUB1"/>
<feature type="region of interest" description="Disordered" evidence="1">
    <location>
        <begin position="107"/>
        <end position="331"/>
    </location>
</feature>
<feature type="region of interest" description="Disordered" evidence="1">
    <location>
        <begin position="771"/>
        <end position="812"/>
    </location>
</feature>
<evidence type="ECO:0000256" key="1">
    <source>
        <dbReference type="SAM" id="MobiDB-lite"/>
    </source>
</evidence>
<organism evidence="2 3">
    <name type="scientific">Streblomastix strix</name>
    <dbReference type="NCBI Taxonomy" id="222440"/>
    <lineage>
        <taxon>Eukaryota</taxon>
        <taxon>Metamonada</taxon>
        <taxon>Preaxostyla</taxon>
        <taxon>Oxymonadida</taxon>
        <taxon>Streblomastigidae</taxon>
        <taxon>Streblomastix</taxon>
    </lineage>
</organism>
<feature type="region of interest" description="Disordered" evidence="1">
    <location>
        <begin position="828"/>
        <end position="849"/>
    </location>
</feature>
<feature type="compositionally biased region" description="Acidic residues" evidence="1">
    <location>
        <begin position="418"/>
        <end position="429"/>
    </location>
</feature>
<feature type="compositionally biased region" description="Basic and acidic residues" evidence="1">
    <location>
        <begin position="353"/>
        <end position="403"/>
    </location>
</feature>
<feature type="compositionally biased region" description="Acidic residues" evidence="1">
    <location>
        <begin position="615"/>
        <end position="654"/>
    </location>
</feature>
<feature type="compositionally biased region" description="Basic and acidic residues" evidence="1">
    <location>
        <begin position="828"/>
        <end position="841"/>
    </location>
</feature>
<dbReference type="EMBL" id="SNRW01005043">
    <property type="protein sequence ID" value="KAA6385913.1"/>
    <property type="molecule type" value="Genomic_DNA"/>
</dbReference>
<gene>
    <name evidence="2" type="ORF">EZS28_018558</name>
</gene>
<feature type="compositionally biased region" description="Low complexity" evidence="1">
    <location>
        <begin position="404"/>
        <end position="414"/>
    </location>
</feature>
<feature type="compositionally biased region" description="Basic and acidic residues" evidence="1">
    <location>
        <begin position="158"/>
        <end position="181"/>
    </location>
</feature>
<evidence type="ECO:0000313" key="2">
    <source>
        <dbReference type="EMBL" id="KAA6385913.1"/>
    </source>
</evidence>
<reference evidence="2 3" key="1">
    <citation type="submission" date="2019-03" db="EMBL/GenBank/DDBJ databases">
        <title>Single cell metagenomics reveals metabolic interactions within the superorganism composed of flagellate Streblomastix strix and complex community of Bacteroidetes bacteria on its surface.</title>
        <authorList>
            <person name="Treitli S.C."/>
            <person name="Kolisko M."/>
            <person name="Husnik F."/>
            <person name="Keeling P."/>
            <person name="Hampl V."/>
        </authorList>
    </citation>
    <scope>NUCLEOTIDE SEQUENCE [LARGE SCALE GENOMIC DNA]</scope>
    <source>
        <strain evidence="2">ST1C</strain>
    </source>
</reference>
<feature type="region of interest" description="Disordered" evidence="1">
    <location>
        <begin position="523"/>
        <end position="708"/>
    </location>
</feature>
<proteinExistence type="predicted"/>
<feature type="compositionally biased region" description="Low complexity" evidence="1">
    <location>
        <begin position="209"/>
        <end position="221"/>
    </location>
</feature>
<protein>
    <submittedName>
        <fullName evidence="2">Uncharacterized protein</fullName>
    </submittedName>
</protein>
<feature type="compositionally biased region" description="Polar residues" evidence="1">
    <location>
        <begin position="115"/>
        <end position="141"/>
    </location>
</feature>
<feature type="compositionally biased region" description="Basic residues" evidence="1">
    <location>
        <begin position="183"/>
        <end position="192"/>
    </location>
</feature>
<accession>A0A5J4VUB1</accession>
<feature type="compositionally biased region" description="Basic and acidic residues" evidence="1">
    <location>
        <begin position="546"/>
        <end position="583"/>
    </location>
</feature>
<feature type="compositionally biased region" description="Basic residues" evidence="1">
    <location>
        <begin position="279"/>
        <end position="292"/>
    </location>
</feature>
<feature type="region of interest" description="Disordered" evidence="1">
    <location>
        <begin position="353"/>
        <end position="460"/>
    </location>
</feature>
<dbReference type="Proteomes" id="UP000324800">
    <property type="component" value="Unassembled WGS sequence"/>
</dbReference>
<feature type="compositionally biased region" description="Basic and acidic residues" evidence="1">
    <location>
        <begin position="523"/>
        <end position="537"/>
    </location>
</feature>
<feature type="compositionally biased region" description="Basic and acidic residues" evidence="1">
    <location>
        <begin position="599"/>
        <end position="614"/>
    </location>
</feature>
<feature type="compositionally biased region" description="Polar residues" evidence="1">
    <location>
        <begin position="225"/>
        <end position="243"/>
    </location>
</feature>
<feature type="compositionally biased region" description="Basic and acidic residues" evidence="1">
    <location>
        <begin position="244"/>
        <end position="278"/>
    </location>
</feature>
<feature type="compositionally biased region" description="Basic residues" evidence="1">
    <location>
        <begin position="584"/>
        <end position="598"/>
    </location>
</feature>
<feature type="compositionally biased region" description="Basic and acidic residues" evidence="1">
    <location>
        <begin position="430"/>
        <end position="454"/>
    </location>
</feature>
<feature type="compositionally biased region" description="Polar residues" evidence="1">
    <location>
        <begin position="686"/>
        <end position="700"/>
    </location>
</feature>
<comment type="caution">
    <text evidence="2">The sequence shown here is derived from an EMBL/GenBank/DDBJ whole genome shotgun (WGS) entry which is preliminary data.</text>
</comment>
<sequence>MDGTNQNTIWVKVRLVPEDGKIRHAISVGVPNPHKPFLDASFISQLAIKFKMLPKTLKGQYTFLHQPHGCGKLEGVRVGPRDSFVSLELLNGAAFMFVHHSIIDSGEDDDDATVEDQNSKFTTPTGDYQSRTIQSGSSQKLPATHAESSKRLKQTPKAAKDESLSGDDEHVLSDDGSDPLKIKSPKNRKKKTNNLQSPPKSEEIKKLRSPSPTAPAKAASKSTDKLSPSRTAPISPPRQAQKSPQRDKEKEKERKAESEERKLEDESRINENESNKAEKGKKKKKKKKKKGKHDGDDEQGSDNEDNKPSSAQIVFQGKDLYGSGKKSKKMAKKVIANIEEDAIDQQIRAAQDEAERKRLQDLKEKQERDKKRKLAVEEQARQREERLRERRERKQKLSREKELQLQQEADQNQQQKEDDSESGDLDDEQEQQKKHERKKSEDKSAEQKKEKEFVSHYAPERNQMVKLYDQDGVKVEDKLYTASKLKHSLDNKEKSFVAVILNKADGGYEKKLEWVRIKAEIDDNERRKEEEKQRSEQAEIDAISNPRERELKQKELDRKREADAIKKQQQKEKKDREKREKLKEKRRKRKQRAKQLRQQKKEQLREEKRLKGEEISDDEEDEPEKEDDDDNDKDKDVDIDDEVISESADDEVEEYEKNLRALIKKTKKSKTGAEMIDEEQEVKENASVSSYQSGAQQQIEGEQKQESPFTLFPPKSVVIEPSYAYNQIVRDCMAEYQVIMDAVKVCSKFKVIDERKIMEQEKGWVSHIGKQKEQPDLPQHSPVLQTQSSSSRLSTSPFSKHKHLKDRKDLGNIYTPNRLTEDIVIQEEERRKKIRDSKSGLDDDVDGDV</sequence>
<evidence type="ECO:0000313" key="3">
    <source>
        <dbReference type="Proteomes" id="UP000324800"/>
    </source>
</evidence>